<dbReference type="OrthoDB" id="1879366at2759"/>
<evidence type="ECO:0000256" key="4">
    <source>
        <dbReference type="ARBA" id="ARBA00022833"/>
    </source>
</evidence>
<keyword evidence="3 7" id="KW-0479">Metal-binding</keyword>
<dbReference type="InterPro" id="IPR002328">
    <property type="entry name" value="ADH_Zn_CS"/>
</dbReference>
<dbReference type="CDD" id="cd08297">
    <property type="entry name" value="CAD3"/>
    <property type="match status" value="1"/>
</dbReference>
<dbReference type="Gene3D" id="3.40.50.720">
    <property type="entry name" value="NAD(P)-binding Rossmann-like Domain"/>
    <property type="match status" value="1"/>
</dbReference>
<dbReference type="InterPro" id="IPR011032">
    <property type="entry name" value="GroES-like_sf"/>
</dbReference>
<evidence type="ECO:0000313" key="9">
    <source>
        <dbReference type="EMBL" id="KPI41816.1"/>
    </source>
</evidence>
<evidence type="ECO:0000256" key="1">
    <source>
        <dbReference type="ARBA" id="ARBA00001947"/>
    </source>
</evidence>
<evidence type="ECO:0000259" key="8">
    <source>
        <dbReference type="SMART" id="SM00829"/>
    </source>
</evidence>
<dbReference type="Pfam" id="PF08240">
    <property type="entry name" value="ADH_N"/>
    <property type="match status" value="1"/>
</dbReference>
<dbReference type="InterPro" id="IPR013154">
    <property type="entry name" value="ADH-like_N"/>
</dbReference>
<dbReference type="Proteomes" id="UP000038010">
    <property type="component" value="Unassembled WGS sequence"/>
</dbReference>
<dbReference type="GO" id="GO:0008270">
    <property type="term" value="F:zinc ion binding"/>
    <property type="evidence" value="ECO:0007669"/>
    <property type="project" value="InterPro"/>
</dbReference>
<comment type="caution">
    <text evidence="9">The sequence shown here is derived from an EMBL/GenBank/DDBJ whole genome shotgun (WGS) entry which is preliminary data.</text>
</comment>
<evidence type="ECO:0000256" key="3">
    <source>
        <dbReference type="ARBA" id="ARBA00022723"/>
    </source>
</evidence>
<keyword evidence="6" id="KW-0520">NAD</keyword>
<comment type="cofactor">
    <cofactor evidence="1 7">
        <name>Zn(2+)</name>
        <dbReference type="ChEBI" id="CHEBI:29105"/>
    </cofactor>
</comment>
<dbReference type="EMBL" id="LFJN01000008">
    <property type="protein sequence ID" value="KPI41816.1"/>
    <property type="molecule type" value="Genomic_DNA"/>
</dbReference>
<dbReference type="RefSeq" id="XP_018001779.1">
    <property type="nucleotide sequence ID" value="XM_018145940.1"/>
</dbReference>
<dbReference type="GeneID" id="28737820"/>
<dbReference type="GO" id="GO:0005737">
    <property type="term" value="C:cytoplasm"/>
    <property type="evidence" value="ECO:0007669"/>
    <property type="project" value="TreeGrafter"/>
</dbReference>
<dbReference type="STRING" id="1664694.A0A0N1HW89"/>
<dbReference type="SUPFAM" id="SSF50129">
    <property type="entry name" value="GroES-like"/>
    <property type="match status" value="1"/>
</dbReference>
<sequence>MGEATVDIPKECWGAVVKNEGPDFYVEVEKVPVPEIGPNEILIKLNATGLCLSDIHFMLNDWKLPKMSDIGTQCAGHEGAGVIVKVGDQVKNYQVGQRAGYKPIQDVCHSCQYCHAGKETYCTKAVFTGLACDGSYKQYVKCPENYMTLIPDGVSDYVAGPVMCSASTIYASIKESGLRAGNWAVFPGGGGGVGIQGVQLAHAMGMRAIVVDTGEEREKLAKHLGAEYFFDFQKGDPVAEVLKITGGGAHGVFVTGVQAYPTSLGYLGTQGGGKVMCIGLPPAGKYHIDLDPSQLVFRNQSVQGTLVASLQDIDETLEFAARGKLRLEPTVVGRSKFNESVQKLKNGQVAGRIVVDFNQD</sequence>
<evidence type="ECO:0000313" key="10">
    <source>
        <dbReference type="Proteomes" id="UP000038010"/>
    </source>
</evidence>
<keyword evidence="5" id="KW-0560">Oxidoreductase</keyword>
<dbReference type="GO" id="GO:0004022">
    <property type="term" value="F:alcohol dehydrogenase (NAD+) activity"/>
    <property type="evidence" value="ECO:0007669"/>
    <property type="project" value="TreeGrafter"/>
</dbReference>
<feature type="domain" description="Enoyl reductase (ER)" evidence="8">
    <location>
        <begin position="21"/>
        <end position="355"/>
    </location>
</feature>
<dbReference type="PANTHER" id="PTHR42940">
    <property type="entry name" value="ALCOHOL DEHYDROGENASE 1-RELATED"/>
    <property type="match status" value="1"/>
</dbReference>
<evidence type="ECO:0000256" key="7">
    <source>
        <dbReference type="RuleBase" id="RU361277"/>
    </source>
</evidence>
<dbReference type="SUPFAM" id="SSF51735">
    <property type="entry name" value="NAD(P)-binding Rossmann-fold domains"/>
    <property type="match status" value="1"/>
</dbReference>
<dbReference type="Pfam" id="PF00107">
    <property type="entry name" value="ADH_zinc_N"/>
    <property type="match status" value="1"/>
</dbReference>
<evidence type="ECO:0000256" key="5">
    <source>
        <dbReference type="ARBA" id="ARBA00023002"/>
    </source>
</evidence>
<evidence type="ECO:0000256" key="6">
    <source>
        <dbReference type="ARBA" id="ARBA00023027"/>
    </source>
</evidence>
<dbReference type="InterPro" id="IPR013149">
    <property type="entry name" value="ADH-like_C"/>
</dbReference>
<keyword evidence="10" id="KW-1185">Reference proteome</keyword>
<accession>A0A0N1HW89</accession>
<dbReference type="FunFam" id="3.40.50.720:FF:000039">
    <property type="entry name" value="Alcohol dehydrogenase AdhP"/>
    <property type="match status" value="1"/>
</dbReference>
<dbReference type="InterPro" id="IPR036291">
    <property type="entry name" value="NAD(P)-bd_dom_sf"/>
</dbReference>
<dbReference type="PROSITE" id="PS00059">
    <property type="entry name" value="ADH_ZINC"/>
    <property type="match status" value="1"/>
</dbReference>
<dbReference type="PANTHER" id="PTHR42940:SF1">
    <property type="entry name" value="ENOYL REDUCTASE (ER) DOMAIN-CONTAINING PROTEIN"/>
    <property type="match status" value="1"/>
</dbReference>
<dbReference type="InterPro" id="IPR020843">
    <property type="entry name" value="ER"/>
</dbReference>
<dbReference type="SMART" id="SM00829">
    <property type="entry name" value="PKS_ER"/>
    <property type="match status" value="1"/>
</dbReference>
<dbReference type="VEuPathDB" id="FungiDB:AB675_5704"/>
<evidence type="ECO:0000256" key="2">
    <source>
        <dbReference type="ARBA" id="ARBA00008072"/>
    </source>
</evidence>
<dbReference type="Gene3D" id="3.90.180.10">
    <property type="entry name" value="Medium-chain alcohol dehydrogenases, catalytic domain"/>
    <property type="match status" value="1"/>
</dbReference>
<keyword evidence="4 7" id="KW-0862">Zinc</keyword>
<protein>
    <submittedName>
        <fullName evidence="9">Alcohol dehydrogenase 2</fullName>
    </submittedName>
</protein>
<name>A0A0N1HW89_9EURO</name>
<organism evidence="9 10">
    <name type="scientific">Cyphellophora attinorum</name>
    <dbReference type="NCBI Taxonomy" id="1664694"/>
    <lineage>
        <taxon>Eukaryota</taxon>
        <taxon>Fungi</taxon>
        <taxon>Dikarya</taxon>
        <taxon>Ascomycota</taxon>
        <taxon>Pezizomycotina</taxon>
        <taxon>Eurotiomycetes</taxon>
        <taxon>Chaetothyriomycetidae</taxon>
        <taxon>Chaetothyriales</taxon>
        <taxon>Cyphellophoraceae</taxon>
        <taxon>Cyphellophora</taxon>
    </lineage>
</organism>
<reference evidence="9 10" key="1">
    <citation type="submission" date="2015-06" db="EMBL/GenBank/DDBJ databases">
        <title>Draft genome of the ant-associated black yeast Phialophora attae CBS 131958.</title>
        <authorList>
            <person name="Moreno L.F."/>
            <person name="Stielow B.J."/>
            <person name="de Hoog S."/>
            <person name="Vicente V.A."/>
            <person name="Weiss V.A."/>
            <person name="de Vries M."/>
            <person name="Cruz L.M."/>
            <person name="Souza E.M."/>
        </authorList>
    </citation>
    <scope>NUCLEOTIDE SEQUENCE [LARGE SCALE GENOMIC DNA]</scope>
    <source>
        <strain evidence="9 10">CBS 131958</strain>
    </source>
</reference>
<proteinExistence type="inferred from homology"/>
<comment type="similarity">
    <text evidence="2 7">Belongs to the zinc-containing alcohol dehydrogenase family.</text>
</comment>
<dbReference type="AlphaFoldDB" id="A0A0N1HW89"/>
<gene>
    <name evidence="9" type="ORF">AB675_5704</name>
</gene>